<protein>
    <recommendedName>
        <fullName evidence="7">EamA domain-containing protein</fullName>
    </recommendedName>
</protein>
<dbReference type="Pfam" id="PF00892">
    <property type="entry name" value="EamA"/>
    <property type="match status" value="2"/>
</dbReference>
<reference evidence="8 9" key="1">
    <citation type="submission" date="2016-05" db="EMBL/GenBank/DDBJ databases">
        <title>Complete genome sequence of a phthalic acid esters degrading Mycobacterium sp. YC-RL4.</title>
        <authorList>
            <person name="Ren L."/>
            <person name="Fan S."/>
            <person name="Ruth N."/>
            <person name="Jia Y."/>
            <person name="Wang J."/>
            <person name="Qiao C."/>
        </authorList>
    </citation>
    <scope>NUCLEOTIDE SEQUENCE [LARGE SCALE GENOMIC DNA]</scope>
    <source>
        <strain evidence="8 9">YC-RL4</strain>
        <plasmid evidence="9">pmyc1</plasmid>
    </source>
</reference>
<dbReference type="InterPro" id="IPR050638">
    <property type="entry name" value="AA-Vitamin_Transporters"/>
</dbReference>
<accession>A0A172UW83</accession>
<feature type="domain" description="EamA" evidence="7">
    <location>
        <begin position="11"/>
        <end position="135"/>
    </location>
</feature>
<dbReference type="OrthoDB" id="5315632at2"/>
<feature type="transmembrane region" description="Helical" evidence="6">
    <location>
        <begin position="120"/>
        <end position="140"/>
    </location>
</feature>
<keyword evidence="5 6" id="KW-0472">Membrane</keyword>
<keyword evidence="4 6" id="KW-1133">Transmembrane helix</keyword>
<evidence type="ECO:0000256" key="6">
    <source>
        <dbReference type="SAM" id="Phobius"/>
    </source>
</evidence>
<dbReference type="Proteomes" id="UP000077143">
    <property type="component" value="Plasmid pMYC1"/>
</dbReference>
<feature type="transmembrane region" description="Helical" evidence="6">
    <location>
        <begin position="212"/>
        <end position="234"/>
    </location>
</feature>
<gene>
    <name evidence="8" type="ORF">A7U43_27875</name>
</gene>
<name>A0A172UW83_9MYCO</name>
<dbReference type="SUPFAM" id="SSF103481">
    <property type="entry name" value="Multidrug resistance efflux transporter EmrE"/>
    <property type="match status" value="2"/>
</dbReference>
<keyword evidence="3 6" id="KW-0812">Transmembrane</keyword>
<feature type="transmembrane region" description="Helical" evidence="6">
    <location>
        <begin position="64"/>
        <end position="83"/>
    </location>
</feature>
<dbReference type="InterPro" id="IPR037185">
    <property type="entry name" value="EmrE-like"/>
</dbReference>
<evidence type="ECO:0000313" key="8">
    <source>
        <dbReference type="EMBL" id="ANE83352.1"/>
    </source>
</evidence>
<comment type="subcellular location">
    <subcellularLocation>
        <location evidence="1">Membrane</location>
        <topology evidence="1">Multi-pass membrane protein</topology>
    </subcellularLocation>
</comment>
<comment type="similarity">
    <text evidence="2">Belongs to the EamA transporter family.</text>
</comment>
<dbReference type="KEGG" id="madi:A7U43_27875"/>
<dbReference type="PANTHER" id="PTHR32322:SF9">
    <property type="entry name" value="AMINO-ACID METABOLITE EFFLUX PUMP-RELATED"/>
    <property type="match status" value="1"/>
</dbReference>
<evidence type="ECO:0000256" key="5">
    <source>
        <dbReference type="ARBA" id="ARBA00023136"/>
    </source>
</evidence>
<sequence length="291" mass="30155">MKAFYHARAAVLAGAAATALSGSFIKLSETSSSTSTFFRCLMAAPLLAYFAGREFRRRGLPSRRILASQILAGAMLGADFALWAQSVTLVGAGISTVVVNIQVVVVPVLTWAFLGIRPPLRFVAMLPLLLTGAAVAGGVTERGDNGQLLLGTVFALAAGVTYGIYLFIIGRTGVAKRLSSQVFVSTATAGIVGAGVGSFWDPVDLTPSWSSLGWLAVLALSSQILGWTLISAALPRVSADVGAALLLTQPVMAVGFAMLLVNERPSAAQMGGCAAVVAAVWFLTRSVTGRH</sequence>
<evidence type="ECO:0000313" key="9">
    <source>
        <dbReference type="Proteomes" id="UP000077143"/>
    </source>
</evidence>
<evidence type="ECO:0000256" key="3">
    <source>
        <dbReference type="ARBA" id="ARBA00022692"/>
    </source>
</evidence>
<dbReference type="GO" id="GO:0016020">
    <property type="term" value="C:membrane"/>
    <property type="evidence" value="ECO:0007669"/>
    <property type="project" value="UniProtKB-SubCell"/>
</dbReference>
<feature type="transmembrane region" description="Helical" evidence="6">
    <location>
        <begin position="241"/>
        <end position="261"/>
    </location>
</feature>
<feature type="transmembrane region" description="Helical" evidence="6">
    <location>
        <begin position="182"/>
        <end position="200"/>
    </location>
</feature>
<evidence type="ECO:0000256" key="2">
    <source>
        <dbReference type="ARBA" id="ARBA00007362"/>
    </source>
</evidence>
<dbReference type="RefSeq" id="WP_068003967.1">
    <property type="nucleotide sequence ID" value="NZ_CP015597.1"/>
</dbReference>
<feature type="transmembrane region" description="Helical" evidence="6">
    <location>
        <begin position="267"/>
        <end position="284"/>
    </location>
</feature>
<dbReference type="EMBL" id="CP015597">
    <property type="protein sequence ID" value="ANE83352.1"/>
    <property type="molecule type" value="Genomic_DNA"/>
</dbReference>
<organism evidence="8 9">
    <name type="scientific">Mycobacterium adipatum</name>
    <dbReference type="NCBI Taxonomy" id="1682113"/>
    <lineage>
        <taxon>Bacteria</taxon>
        <taxon>Bacillati</taxon>
        <taxon>Actinomycetota</taxon>
        <taxon>Actinomycetes</taxon>
        <taxon>Mycobacteriales</taxon>
        <taxon>Mycobacteriaceae</taxon>
        <taxon>Mycobacterium</taxon>
    </lineage>
</organism>
<dbReference type="InterPro" id="IPR000620">
    <property type="entry name" value="EamA_dom"/>
</dbReference>
<evidence type="ECO:0000256" key="4">
    <source>
        <dbReference type="ARBA" id="ARBA00022989"/>
    </source>
</evidence>
<keyword evidence="8" id="KW-0614">Plasmid</keyword>
<feature type="transmembrane region" description="Helical" evidence="6">
    <location>
        <begin position="89"/>
        <end position="113"/>
    </location>
</feature>
<feature type="transmembrane region" description="Helical" evidence="6">
    <location>
        <begin position="35"/>
        <end position="52"/>
    </location>
</feature>
<feature type="transmembrane region" description="Helical" evidence="6">
    <location>
        <begin position="146"/>
        <end position="170"/>
    </location>
</feature>
<evidence type="ECO:0000256" key="1">
    <source>
        <dbReference type="ARBA" id="ARBA00004141"/>
    </source>
</evidence>
<dbReference type="PANTHER" id="PTHR32322">
    <property type="entry name" value="INNER MEMBRANE TRANSPORTER"/>
    <property type="match status" value="1"/>
</dbReference>
<proteinExistence type="inferred from homology"/>
<geneLocation type="plasmid" evidence="9">
    <name>pmyc1</name>
</geneLocation>
<keyword evidence="9" id="KW-1185">Reference proteome</keyword>
<dbReference type="AlphaFoldDB" id="A0A172UW83"/>
<feature type="domain" description="EamA" evidence="7">
    <location>
        <begin position="150"/>
        <end position="284"/>
    </location>
</feature>
<evidence type="ECO:0000259" key="7">
    <source>
        <dbReference type="Pfam" id="PF00892"/>
    </source>
</evidence>